<feature type="signal peptide" evidence="1">
    <location>
        <begin position="1"/>
        <end position="19"/>
    </location>
</feature>
<evidence type="ECO:0000256" key="1">
    <source>
        <dbReference type="SAM" id="SignalP"/>
    </source>
</evidence>
<protein>
    <recommendedName>
        <fullName evidence="2">DUF5666 domain-containing protein</fullName>
    </recommendedName>
</protein>
<gene>
    <name evidence="3" type="ORF">FTW19_19895</name>
</gene>
<evidence type="ECO:0000259" key="2">
    <source>
        <dbReference type="Pfam" id="PF18914"/>
    </source>
</evidence>
<keyword evidence="1" id="KW-0732">Signal</keyword>
<dbReference type="RefSeq" id="WP_147649312.1">
    <property type="nucleotide sequence ID" value="NZ_CP042806.1"/>
</dbReference>
<evidence type="ECO:0000313" key="3">
    <source>
        <dbReference type="EMBL" id="QEE30042.1"/>
    </source>
</evidence>
<feature type="chain" id="PRO_5023109208" description="DUF5666 domain-containing protein" evidence="1">
    <location>
        <begin position="20"/>
        <end position="121"/>
    </location>
</feature>
<dbReference type="OrthoDB" id="122788at2"/>
<sequence>MKRLIAFIVVILFAGLAYAHEGMQHVMGTVTAVTADSITVKAINGTTQTVVLNTQTKYSKGTSAIAQKDIKVGDHVAVHASKKGEQLIAAEIKVGTMQGTGDMKGMHGEMNGMDMSGAKSK</sequence>
<reference evidence="3 4" key="1">
    <citation type="submission" date="2019-08" db="EMBL/GenBank/DDBJ databases">
        <title>Complete genome sequence of Terriglobus albidus strain ORNL.</title>
        <authorList>
            <person name="Podar M."/>
        </authorList>
    </citation>
    <scope>NUCLEOTIDE SEQUENCE [LARGE SCALE GENOMIC DNA]</scope>
    <source>
        <strain evidence="3 4">ORNL</strain>
    </source>
</reference>
<dbReference type="Pfam" id="PF18914">
    <property type="entry name" value="DUF5666"/>
    <property type="match status" value="1"/>
</dbReference>
<proteinExistence type="predicted"/>
<evidence type="ECO:0000313" key="4">
    <source>
        <dbReference type="Proteomes" id="UP000321820"/>
    </source>
</evidence>
<organism evidence="3 4">
    <name type="scientific">Terriglobus albidus</name>
    <dbReference type="NCBI Taxonomy" id="1592106"/>
    <lineage>
        <taxon>Bacteria</taxon>
        <taxon>Pseudomonadati</taxon>
        <taxon>Acidobacteriota</taxon>
        <taxon>Terriglobia</taxon>
        <taxon>Terriglobales</taxon>
        <taxon>Acidobacteriaceae</taxon>
        <taxon>Terriglobus</taxon>
    </lineage>
</organism>
<dbReference type="EMBL" id="CP042806">
    <property type="protein sequence ID" value="QEE30042.1"/>
    <property type="molecule type" value="Genomic_DNA"/>
</dbReference>
<dbReference type="AlphaFoldDB" id="A0A5B9ED98"/>
<name>A0A5B9ED98_9BACT</name>
<accession>A0A5B9ED98</accession>
<dbReference type="KEGG" id="talb:FTW19_19895"/>
<keyword evidence="4" id="KW-1185">Reference proteome</keyword>
<dbReference type="InterPro" id="IPR043724">
    <property type="entry name" value="DUF5666"/>
</dbReference>
<dbReference type="Proteomes" id="UP000321820">
    <property type="component" value="Chromosome"/>
</dbReference>
<feature type="domain" description="DUF5666" evidence="2">
    <location>
        <begin position="28"/>
        <end position="93"/>
    </location>
</feature>